<dbReference type="AlphaFoldDB" id="X6M7D4"/>
<keyword evidence="3" id="KW-1185">Reference proteome</keyword>
<evidence type="ECO:0000256" key="1">
    <source>
        <dbReference type="ARBA" id="ARBA00023002"/>
    </source>
</evidence>
<dbReference type="PANTHER" id="PTHR22604">
    <property type="entry name" value="OXIDOREDUCTASES"/>
    <property type="match status" value="1"/>
</dbReference>
<keyword evidence="1" id="KW-0560">Oxidoreductase</keyword>
<protein>
    <submittedName>
        <fullName evidence="2">Dimeric dihydrodiol dehydrogenase</fullName>
    </submittedName>
</protein>
<dbReference type="OrthoDB" id="2129491at2759"/>
<proteinExistence type="predicted"/>
<evidence type="ECO:0000313" key="2">
    <source>
        <dbReference type="EMBL" id="ETO08935.1"/>
    </source>
</evidence>
<dbReference type="SUPFAM" id="SSF55347">
    <property type="entry name" value="Glyceraldehyde-3-phosphate dehydrogenase-like, C-terminal domain"/>
    <property type="match status" value="1"/>
</dbReference>
<dbReference type="EMBL" id="ASPP01024534">
    <property type="protein sequence ID" value="ETO08935.1"/>
    <property type="molecule type" value="Genomic_DNA"/>
</dbReference>
<evidence type="ECO:0000313" key="3">
    <source>
        <dbReference type="Proteomes" id="UP000023152"/>
    </source>
</evidence>
<accession>X6M7D4</accession>
<dbReference type="Proteomes" id="UP000023152">
    <property type="component" value="Unassembled WGS sequence"/>
</dbReference>
<dbReference type="InterPro" id="IPR050984">
    <property type="entry name" value="Gfo/Idh/MocA_domain"/>
</dbReference>
<organism evidence="2 3">
    <name type="scientific">Reticulomyxa filosa</name>
    <dbReference type="NCBI Taxonomy" id="46433"/>
    <lineage>
        <taxon>Eukaryota</taxon>
        <taxon>Sar</taxon>
        <taxon>Rhizaria</taxon>
        <taxon>Retaria</taxon>
        <taxon>Foraminifera</taxon>
        <taxon>Monothalamids</taxon>
        <taxon>Reticulomyxidae</taxon>
        <taxon>Reticulomyxa</taxon>
    </lineage>
</organism>
<dbReference type="Gene3D" id="3.30.360.10">
    <property type="entry name" value="Dihydrodipicolinate Reductase, domain 2"/>
    <property type="match status" value="1"/>
</dbReference>
<sequence>MTTATVFYGEKQYGVIHVNFYGNTSNEYVISGTKGEIRIYGHSPTKCELKLFGTRKEKTHRKVMNHTVKEFELPKNLNTIRPFNFVNSEGLFYEVCGVIEDLDKGLLQSSKYNWKEMLIAATISDEIKKQIGLVYKQDQSSKL</sequence>
<dbReference type="PANTHER" id="PTHR22604:SF105">
    <property type="entry name" value="TRANS-1,2-DIHYDROBENZENE-1,2-DIOL DEHYDROGENASE"/>
    <property type="match status" value="1"/>
</dbReference>
<reference evidence="2 3" key="1">
    <citation type="journal article" date="2013" name="Curr. Biol.">
        <title>The Genome of the Foraminiferan Reticulomyxa filosa.</title>
        <authorList>
            <person name="Glockner G."/>
            <person name="Hulsmann N."/>
            <person name="Schleicher M."/>
            <person name="Noegel A.A."/>
            <person name="Eichinger L."/>
            <person name="Gallinger C."/>
            <person name="Pawlowski J."/>
            <person name="Sierra R."/>
            <person name="Euteneuer U."/>
            <person name="Pillet L."/>
            <person name="Moustafa A."/>
            <person name="Platzer M."/>
            <person name="Groth M."/>
            <person name="Szafranski K."/>
            <person name="Schliwa M."/>
        </authorList>
    </citation>
    <scope>NUCLEOTIDE SEQUENCE [LARGE SCALE GENOMIC DNA]</scope>
</reference>
<gene>
    <name evidence="2" type="ORF">RFI_28452</name>
</gene>
<dbReference type="GO" id="GO:0016491">
    <property type="term" value="F:oxidoreductase activity"/>
    <property type="evidence" value="ECO:0007669"/>
    <property type="project" value="UniProtKB-KW"/>
</dbReference>
<comment type="caution">
    <text evidence="2">The sequence shown here is derived from an EMBL/GenBank/DDBJ whole genome shotgun (WGS) entry which is preliminary data.</text>
</comment>
<name>X6M7D4_RETFI</name>